<accession>A0ABU8EWD2</accession>
<evidence type="ECO:0000313" key="3">
    <source>
        <dbReference type="Proteomes" id="UP001382455"/>
    </source>
</evidence>
<feature type="transmembrane region" description="Helical" evidence="1">
    <location>
        <begin position="12"/>
        <end position="36"/>
    </location>
</feature>
<dbReference type="EMBL" id="JBAWKS010000002">
    <property type="protein sequence ID" value="MEI4551196.1"/>
    <property type="molecule type" value="Genomic_DNA"/>
</dbReference>
<keyword evidence="3" id="KW-1185">Reference proteome</keyword>
<feature type="transmembrane region" description="Helical" evidence="1">
    <location>
        <begin position="56"/>
        <end position="74"/>
    </location>
</feature>
<keyword evidence="1" id="KW-0812">Transmembrane</keyword>
<reference evidence="2 3" key="1">
    <citation type="submission" date="2023-12" db="EMBL/GenBank/DDBJ databases">
        <title>Friends and Foes: Symbiotic and Algicidal bacterial influence on Karenia brevis blooms.</title>
        <authorList>
            <person name="Fei C."/>
            <person name="Mohamed A.R."/>
            <person name="Booker A."/>
            <person name="Arshad M."/>
            <person name="Klass S."/>
            <person name="Ahn S."/>
            <person name="Gilbert P.M."/>
            <person name="Heil C.A."/>
            <person name="Martinez J.M."/>
            <person name="Amin S.A."/>
        </authorList>
    </citation>
    <scope>NUCLEOTIDE SEQUENCE [LARGE SCALE GENOMIC DNA]</scope>
    <source>
        <strain evidence="2 3">CE15</strain>
    </source>
</reference>
<feature type="transmembrane region" description="Helical" evidence="1">
    <location>
        <begin position="107"/>
        <end position="129"/>
    </location>
</feature>
<feature type="transmembrane region" description="Helical" evidence="1">
    <location>
        <begin position="81"/>
        <end position="101"/>
    </location>
</feature>
<gene>
    <name evidence="2" type="ORF">WAE96_16100</name>
</gene>
<dbReference type="RefSeq" id="WP_336436212.1">
    <property type="nucleotide sequence ID" value="NZ_JBAWKS010000002.1"/>
</dbReference>
<keyword evidence="1" id="KW-0472">Membrane</keyword>
<sequence length="134" mass="15224">MQNYNKWVARSAYYDLIITTPFAIPGVASWVISLFASLHQTLGFQGEFPAFQIQHLLFAHLLGSVVIVWSLLRIKHTSPLLGLYDGFARVLFSVFYIYAMALGASPLILLFLIPELFFAFVQNVGYYLLKKQDT</sequence>
<comment type="caution">
    <text evidence="2">The sequence shown here is derived from an EMBL/GenBank/DDBJ whole genome shotgun (WGS) entry which is preliminary data.</text>
</comment>
<keyword evidence="1" id="KW-1133">Transmembrane helix</keyword>
<organism evidence="2 3">
    <name type="scientific">Pseudoalteromonas spongiae</name>
    <dbReference type="NCBI Taxonomy" id="298657"/>
    <lineage>
        <taxon>Bacteria</taxon>
        <taxon>Pseudomonadati</taxon>
        <taxon>Pseudomonadota</taxon>
        <taxon>Gammaproteobacteria</taxon>
        <taxon>Alteromonadales</taxon>
        <taxon>Pseudoalteromonadaceae</taxon>
        <taxon>Pseudoalteromonas</taxon>
    </lineage>
</organism>
<protein>
    <submittedName>
        <fullName evidence="2">Uncharacterized protein</fullName>
    </submittedName>
</protein>
<dbReference type="Proteomes" id="UP001382455">
    <property type="component" value="Unassembled WGS sequence"/>
</dbReference>
<proteinExistence type="predicted"/>
<evidence type="ECO:0000313" key="2">
    <source>
        <dbReference type="EMBL" id="MEI4551196.1"/>
    </source>
</evidence>
<evidence type="ECO:0000256" key="1">
    <source>
        <dbReference type="SAM" id="Phobius"/>
    </source>
</evidence>
<name>A0ABU8EWD2_9GAMM</name>